<evidence type="ECO:0000313" key="1">
    <source>
        <dbReference type="EMBL" id="SAL26913.1"/>
    </source>
</evidence>
<dbReference type="Proteomes" id="UP000198263">
    <property type="component" value="Unassembled WGS sequence"/>
</dbReference>
<name>A0A658QVW6_9BURK</name>
<dbReference type="EMBL" id="FCNV02000003">
    <property type="protein sequence ID" value="SAL26913.1"/>
    <property type="molecule type" value="Genomic_DNA"/>
</dbReference>
<gene>
    <name evidence="1" type="ORF">AWB72_02096</name>
</gene>
<accession>A0A658QVW6</accession>
<keyword evidence="2" id="KW-1185">Reference proteome</keyword>
<comment type="caution">
    <text evidence="1">The sequence shown here is derived from an EMBL/GenBank/DDBJ whole genome shotgun (WGS) entry which is preliminary data.</text>
</comment>
<organism evidence="1 2">
    <name type="scientific">Caballeronia concitans</name>
    <dbReference type="NCBI Taxonomy" id="1777133"/>
    <lineage>
        <taxon>Bacteria</taxon>
        <taxon>Pseudomonadati</taxon>
        <taxon>Pseudomonadota</taxon>
        <taxon>Betaproteobacteria</taxon>
        <taxon>Burkholderiales</taxon>
        <taxon>Burkholderiaceae</taxon>
        <taxon>Caballeronia</taxon>
    </lineage>
</organism>
<protein>
    <submittedName>
        <fullName evidence="1">Uncharacterized protein</fullName>
    </submittedName>
</protein>
<evidence type="ECO:0000313" key="2">
    <source>
        <dbReference type="Proteomes" id="UP000198263"/>
    </source>
</evidence>
<sequence>MALVCHRSKAKRTAGPALIAQKMIVILAAYDGAMQGGPDEDAGFASTRGERQWTTKTIWMA</sequence>
<dbReference type="AlphaFoldDB" id="A0A658QVW6"/>
<reference evidence="1 2" key="1">
    <citation type="submission" date="2016-01" db="EMBL/GenBank/DDBJ databases">
        <authorList>
            <person name="Peeters C."/>
        </authorList>
    </citation>
    <scope>NUCLEOTIDE SEQUENCE [LARGE SCALE GENOMIC DNA]</scope>
    <source>
        <strain evidence="1">LMG 29315</strain>
    </source>
</reference>
<proteinExistence type="predicted"/>